<evidence type="ECO:0008006" key="3">
    <source>
        <dbReference type="Google" id="ProtNLM"/>
    </source>
</evidence>
<sequence>MSKPIQFLGDSLDALRGFPDKIRQRAGFELRAVQIGADPSDWKPMASVGDSVREIRLRDATGAFRILYVATLPDRVLVLHAFQKKSQKTADKDIDLARQRLKTWRAAR</sequence>
<dbReference type="OrthoDB" id="9797093at2"/>
<keyword evidence="2" id="KW-1185">Reference proteome</keyword>
<accession>A0A255XKQ7</accession>
<dbReference type="EMBL" id="NOXS01000034">
    <property type="protein sequence ID" value="OYQ17569.1"/>
    <property type="molecule type" value="Genomic_DNA"/>
</dbReference>
<evidence type="ECO:0000313" key="1">
    <source>
        <dbReference type="EMBL" id="OYQ17569.1"/>
    </source>
</evidence>
<dbReference type="Pfam" id="PF05973">
    <property type="entry name" value="Gp49"/>
    <property type="match status" value="1"/>
</dbReference>
<dbReference type="Proteomes" id="UP000216361">
    <property type="component" value="Unassembled WGS sequence"/>
</dbReference>
<name>A0A255XKQ7_9PROT</name>
<protein>
    <recommendedName>
        <fullName evidence="3">Type II toxin-antitoxin system RelE/ParE family toxin</fullName>
    </recommendedName>
</protein>
<comment type="caution">
    <text evidence="1">The sequence shown here is derived from an EMBL/GenBank/DDBJ whole genome shotgun (WGS) entry which is preliminary data.</text>
</comment>
<proteinExistence type="predicted"/>
<organism evidence="1 2">
    <name type="scientific">Elstera cyanobacteriorum</name>
    <dbReference type="NCBI Taxonomy" id="2022747"/>
    <lineage>
        <taxon>Bacteria</taxon>
        <taxon>Pseudomonadati</taxon>
        <taxon>Pseudomonadota</taxon>
        <taxon>Alphaproteobacteria</taxon>
        <taxon>Rhodospirillales</taxon>
        <taxon>Rhodospirillaceae</taxon>
        <taxon>Elstera</taxon>
    </lineage>
</organism>
<reference evidence="1 2" key="1">
    <citation type="submission" date="2017-07" db="EMBL/GenBank/DDBJ databases">
        <title>Elstera cyanobacteriorum sp. nov., a novel bacterium isolated from cyanobacterial aggregates in a eutrophic lake.</title>
        <authorList>
            <person name="Cai H."/>
        </authorList>
    </citation>
    <scope>NUCLEOTIDE SEQUENCE [LARGE SCALE GENOMIC DNA]</scope>
    <source>
        <strain evidence="1 2">TH019</strain>
    </source>
</reference>
<dbReference type="InterPro" id="IPR009241">
    <property type="entry name" value="HigB-like"/>
</dbReference>
<gene>
    <name evidence="1" type="ORF">CHR90_16415</name>
</gene>
<evidence type="ECO:0000313" key="2">
    <source>
        <dbReference type="Proteomes" id="UP000216361"/>
    </source>
</evidence>
<dbReference type="AlphaFoldDB" id="A0A255XKQ7"/>